<accession>A0AAE0XVB1</accession>
<dbReference type="Proteomes" id="UP001283361">
    <property type="component" value="Unassembled WGS sequence"/>
</dbReference>
<dbReference type="AlphaFoldDB" id="A0AAE0XVB1"/>
<name>A0AAE0XVB1_9GAST</name>
<sequence length="84" mass="9533">MPESNLILFMINSLDPYFNKSITINMGMVTEGQSSVGTNDMRTIHRGRYPSVQVMEFYQCQALSLEMVQPMWPAGRGAMPQKET</sequence>
<evidence type="ECO:0000313" key="2">
    <source>
        <dbReference type="Proteomes" id="UP001283361"/>
    </source>
</evidence>
<organism evidence="1 2">
    <name type="scientific">Elysia crispata</name>
    <name type="common">lettuce slug</name>
    <dbReference type="NCBI Taxonomy" id="231223"/>
    <lineage>
        <taxon>Eukaryota</taxon>
        <taxon>Metazoa</taxon>
        <taxon>Spiralia</taxon>
        <taxon>Lophotrochozoa</taxon>
        <taxon>Mollusca</taxon>
        <taxon>Gastropoda</taxon>
        <taxon>Heterobranchia</taxon>
        <taxon>Euthyneura</taxon>
        <taxon>Panpulmonata</taxon>
        <taxon>Sacoglossa</taxon>
        <taxon>Placobranchoidea</taxon>
        <taxon>Plakobranchidae</taxon>
        <taxon>Elysia</taxon>
    </lineage>
</organism>
<reference evidence="1" key="1">
    <citation type="journal article" date="2023" name="G3 (Bethesda)">
        <title>A reference genome for the long-term kleptoplast-retaining sea slug Elysia crispata morphotype clarki.</title>
        <authorList>
            <person name="Eastman K.E."/>
            <person name="Pendleton A.L."/>
            <person name="Shaikh M.A."/>
            <person name="Suttiyut T."/>
            <person name="Ogas R."/>
            <person name="Tomko P."/>
            <person name="Gavelis G."/>
            <person name="Widhalm J.R."/>
            <person name="Wisecaver J.H."/>
        </authorList>
    </citation>
    <scope>NUCLEOTIDE SEQUENCE</scope>
    <source>
        <strain evidence="1">ECLA1</strain>
    </source>
</reference>
<comment type="caution">
    <text evidence="1">The sequence shown here is derived from an EMBL/GenBank/DDBJ whole genome shotgun (WGS) entry which is preliminary data.</text>
</comment>
<protein>
    <submittedName>
        <fullName evidence="1">Uncharacterized protein</fullName>
    </submittedName>
</protein>
<keyword evidence="2" id="KW-1185">Reference proteome</keyword>
<dbReference type="EMBL" id="JAWDGP010007464">
    <property type="protein sequence ID" value="KAK3716927.1"/>
    <property type="molecule type" value="Genomic_DNA"/>
</dbReference>
<evidence type="ECO:0000313" key="1">
    <source>
        <dbReference type="EMBL" id="KAK3716927.1"/>
    </source>
</evidence>
<gene>
    <name evidence="1" type="ORF">RRG08_026717</name>
</gene>
<proteinExistence type="predicted"/>